<comment type="caution">
    <text evidence="2">The sequence shown here is derived from an EMBL/GenBank/DDBJ whole genome shotgun (WGS) entry which is preliminary data.</text>
</comment>
<dbReference type="PATRIC" id="fig|1961.12.peg.1213"/>
<dbReference type="SUPFAM" id="SSF46785">
    <property type="entry name" value="Winged helix' DNA-binding domain"/>
    <property type="match status" value="1"/>
</dbReference>
<keyword evidence="2" id="KW-0238">DNA-binding</keyword>
<dbReference type="Pfam" id="PF12802">
    <property type="entry name" value="MarR_2"/>
    <property type="match status" value="1"/>
</dbReference>
<proteinExistence type="predicted"/>
<evidence type="ECO:0000259" key="1">
    <source>
        <dbReference type="PROSITE" id="PS50995"/>
    </source>
</evidence>
<dbReference type="InterPro" id="IPR039422">
    <property type="entry name" value="MarR/SlyA-like"/>
</dbReference>
<dbReference type="InterPro" id="IPR036390">
    <property type="entry name" value="WH_DNA-bd_sf"/>
</dbReference>
<dbReference type="InterPro" id="IPR036388">
    <property type="entry name" value="WH-like_DNA-bd_sf"/>
</dbReference>
<dbReference type="EMBL" id="LGUV01000023">
    <property type="protein sequence ID" value="KOG57098.1"/>
    <property type="molecule type" value="Genomic_DNA"/>
</dbReference>
<reference evidence="3" key="1">
    <citation type="submission" date="2015-07" db="EMBL/GenBank/DDBJ databases">
        <authorList>
            <consortium name="Consortium for Microbial Forensics and Genomics (microFORGE)"/>
            <person name="Knight B.M."/>
            <person name="Roberts D.P."/>
            <person name="Lin D."/>
            <person name="Hari K."/>
            <person name="Fletcher J."/>
            <person name="Melcher U."/>
            <person name="Blagden T."/>
            <person name="Winegar R.A."/>
        </authorList>
    </citation>
    <scope>NUCLEOTIDE SEQUENCE [LARGE SCALE GENOMIC DNA]</scope>
    <source>
        <strain evidence="3">NRRL B-1447</strain>
    </source>
</reference>
<organism evidence="2 3">
    <name type="scientific">Streptomyces virginiae</name>
    <name type="common">Streptomyces cinnamonensis</name>
    <dbReference type="NCBI Taxonomy" id="1961"/>
    <lineage>
        <taxon>Bacteria</taxon>
        <taxon>Bacillati</taxon>
        <taxon>Actinomycetota</taxon>
        <taxon>Actinomycetes</taxon>
        <taxon>Kitasatosporales</taxon>
        <taxon>Streptomycetaceae</taxon>
        <taxon>Streptomyces</taxon>
    </lineage>
</organism>
<sequence>MQGKTRPPATAGEAISRMDEYVALGIVGQQEVAQLLGLNVTDLTCLGHILGAGETPLAAGDLAGLLDLTTGAVTGVLNRLERAGYARRVPDPADRRRVRVVADPAAAARVIAVYQPMYDRLATLFADYTPDEIAVIADWFGRAAVEIRAHCALVRSGELTAGEG</sequence>
<dbReference type="InterPro" id="IPR000835">
    <property type="entry name" value="HTH_MarR-typ"/>
</dbReference>
<dbReference type="PROSITE" id="PS50995">
    <property type="entry name" value="HTH_MARR_2"/>
    <property type="match status" value="1"/>
</dbReference>
<protein>
    <submittedName>
        <fullName evidence="2">DNA-binding protein</fullName>
    </submittedName>
</protein>
<dbReference type="PANTHER" id="PTHR33164">
    <property type="entry name" value="TRANSCRIPTIONAL REGULATOR, MARR FAMILY"/>
    <property type="match status" value="1"/>
</dbReference>
<evidence type="ECO:0000313" key="2">
    <source>
        <dbReference type="EMBL" id="KOG57098.1"/>
    </source>
</evidence>
<dbReference type="RefSeq" id="WP_030384477.1">
    <property type="nucleotide sequence ID" value="NZ_LGUV01000023.1"/>
</dbReference>
<evidence type="ECO:0000313" key="3">
    <source>
        <dbReference type="Proteomes" id="UP000037084"/>
    </source>
</evidence>
<dbReference type="GO" id="GO:0003700">
    <property type="term" value="F:DNA-binding transcription factor activity"/>
    <property type="evidence" value="ECO:0007669"/>
    <property type="project" value="InterPro"/>
</dbReference>
<feature type="domain" description="HTH marR-type" evidence="1">
    <location>
        <begin position="1"/>
        <end position="145"/>
    </location>
</feature>
<accession>A0A0L8N3C0</accession>
<name>A0A0L8N3C0_STRVG</name>
<dbReference type="Gene3D" id="1.10.10.10">
    <property type="entry name" value="Winged helix-like DNA-binding domain superfamily/Winged helix DNA-binding domain"/>
    <property type="match status" value="1"/>
</dbReference>
<dbReference type="PANTHER" id="PTHR33164:SF106">
    <property type="entry name" value="TRANSCRIPTIONAL REGULATORY PROTEIN"/>
    <property type="match status" value="1"/>
</dbReference>
<gene>
    <name evidence="2" type="ORF">ADK75_05525</name>
</gene>
<dbReference type="GO" id="GO:0006950">
    <property type="term" value="P:response to stress"/>
    <property type="evidence" value="ECO:0007669"/>
    <property type="project" value="TreeGrafter"/>
</dbReference>
<dbReference type="SMART" id="SM00347">
    <property type="entry name" value="HTH_MARR"/>
    <property type="match status" value="1"/>
</dbReference>
<dbReference type="GO" id="GO:0003677">
    <property type="term" value="F:DNA binding"/>
    <property type="evidence" value="ECO:0007669"/>
    <property type="project" value="UniProtKB-KW"/>
</dbReference>
<dbReference type="Proteomes" id="UP000037084">
    <property type="component" value="Unassembled WGS sequence"/>
</dbReference>
<dbReference type="AlphaFoldDB" id="A0A0L8N3C0"/>